<evidence type="ECO:0000256" key="12">
    <source>
        <dbReference type="ARBA" id="ARBA00023136"/>
    </source>
</evidence>
<dbReference type="SUPFAM" id="SSF81464">
    <property type="entry name" value="Cytochrome c oxidase subunit II-like, transmembrane region"/>
    <property type="match status" value="1"/>
</dbReference>
<dbReference type="InterPro" id="IPR002429">
    <property type="entry name" value="CcO_II-like_C"/>
</dbReference>
<feature type="transmembrane region" description="Helical" evidence="15">
    <location>
        <begin position="67"/>
        <end position="90"/>
    </location>
</feature>
<dbReference type="Gene3D" id="1.10.287.90">
    <property type="match status" value="1"/>
</dbReference>
<dbReference type="InterPro" id="IPR008972">
    <property type="entry name" value="Cupredoxin"/>
</dbReference>
<dbReference type="PANTHER" id="PTHR22888">
    <property type="entry name" value="CYTOCHROME C OXIDASE, SUBUNIT II"/>
    <property type="match status" value="1"/>
</dbReference>
<comment type="function">
    <text evidence="13">Cytochrome bo(3) ubiquinol terminal oxidase is the component of the aerobic respiratory chain of E.coli that predominates when cells are grown at high aeration. Has proton pump activity across the membrane in addition to electron transfer, pumping 2 protons/electron.</text>
</comment>
<feature type="domain" description="Cytochrome oxidase subunit II transmembrane region profile" evidence="17">
    <location>
        <begin position="45"/>
        <end position="141"/>
    </location>
</feature>
<keyword evidence="9 14" id="KW-0249">Electron transport</keyword>
<dbReference type="NCBIfam" id="TIGR01433">
    <property type="entry name" value="CyoA"/>
    <property type="match status" value="1"/>
</dbReference>
<evidence type="ECO:0000259" key="16">
    <source>
        <dbReference type="PROSITE" id="PS50857"/>
    </source>
</evidence>
<dbReference type="InterPro" id="IPR006333">
    <property type="entry name" value="Cyt_o_ubiquinol_oxidase_su2"/>
</dbReference>
<evidence type="ECO:0000256" key="11">
    <source>
        <dbReference type="ARBA" id="ARBA00023002"/>
    </source>
</evidence>
<keyword evidence="10 15" id="KW-1133">Transmembrane helix</keyword>
<evidence type="ECO:0000256" key="4">
    <source>
        <dbReference type="ARBA" id="ARBA00022448"/>
    </source>
</evidence>
<keyword evidence="8" id="KW-0732">Signal</keyword>
<dbReference type="GO" id="GO:0005507">
    <property type="term" value="F:copper ion binding"/>
    <property type="evidence" value="ECO:0007669"/>
    <property type="project" value="InterPro"/>
</dbReference>
<comment type="subunit">
    <text evidence="3">Heterooctamer of two A chains, two B chains, two C chains and two D chains.</text>
</comment>
<evidence type="ECO:0000256" key="5">
    <source>
        <dbReference type="ARBA" id="ARBA00022475"/>
    </source>
</evidence>
<dbReference type="InterPro" id="IPR034227">
    <property type="entry name" value="CuRO_UO_II"/>
</dbReference>
<evidence type="ECO:0000256" key="3">
    <source>
        <dbReference type="ARBA" id="ARBA00011700"/>
    </source>
</evidence>
<evidence type="ECO:0000256" key="13">
    <source>
        <dbReference type="ARBA" id="ARBA00025694"/>
    </source>
</evidence>
<keyword evidence="4 14" id="KW-0813">Transport</keyword>
<dbReference type="PIRSF" id="PIRSF000292">
    <property type="entry name" value="Ubi_od_II"/>
    <property type="match status" value="1"/>
</dbReference>
<evidence type="ECO:0000259" key="17">
    <source>
        <dbReference type="PROSITE" id="PS50999"/>
    </source>
</evidence>
<dbReference type="InterPro" id="IPR036257">
    <property type="entry name" value="Cyt_c_oxidase_su2_TM_sf"/>
</dbReference>
<dbReference type="InterPro" id="IPR011759">
    <property type="entry name" value="Cyt_c_oxidase_su2_TM_dom"/>
</dbReference>
<dbReference type="Gene3D" id="2.60.40.420">
    <property type="entry name" value="Cupredoxins - blue copper proteins"/>
    <property type="match status" value="1"/>
</dbReference>
<dbReference type="PROSITE" id="PS50857">
    <property type="entry name" value="COX2_CUA"/>
    <property type="match status" value="1"/>
</dbReference>
<accession>A0AAT9G3Q8</accession>
<dbReference type="GO" id="GO:0004129">
    <property type="term" value="F:cytochrome-c oxidase activity"/>
    <property type="evidence" value="ECO:0007669"/>
    <property type="project" value="UniProtKB-UniRule"/>
</dbReference>
<evidence type="ECO:0000256" key="8">
    <source>
        <dbReference type="ARBA" id="ARBA00022729"/>
    </source>
</evidence>
<feature type="domain" description="Cytochrome oxidase subunit II copper A binding" evidence="16">
    <location>
        <begin position="147"/>
        <end position="260"/>
    </location>
</feature>
<dbReference type="GO" id="GO:0042773">
    <property type="term" value="P:ATP synthesis coupled electron transport"/>
    <property type="evidence" value="ECO:0007669"/>
    <property type="project" value="TreeGrafter"/>
</dbReference>
<comment type="subcellular location">
    <subcellularLocation>
        <location evidence="1">Cell membrane</location>
        <topology evidence="1">Multi-pass membrane protein</topology>
    </subcellularLocation>
</comment>
<dbReference type="AlphaFoldDB" id="A0AAT9G3Q8"/>
<evidence type="ECO:0000256" key="7">
    <source>
        <dbReference type="ARBA" id="ARBA00022692"/>
    </source>
</evidence>
<protein>
    <recommendedName>
        <fullName evidence="14">Ubiquinol oxidase subunit 2</fullName>
    </recommendedName>
</protein>
<proteinExistence type="inferred from homology"/>
<reference evidence="18" key="1">
    <citation type="journal article" date="2023" name="Front. Microbiol.">
        <title>Genome analysis of Candidatus Aschnera chinzeii, the bacterial endosymbiont of the blood-sucking bat fly Penicillidia jenynsii (Insecta: Diptera: Nycteribiidae).</title>
        <authorList>
            <person name="Koga R."/>
            <person name="Moriyama M."/>
            <person name="Nozaki T."/>
            <person name="Fukatsu T."/>
        </authorList>
    </citation>
    <scope>NUCLEOTIDE SEQUENCE</scope>
    <source>
        <strain evidence="18">Kw-01</strain>
    </source>
</reference>
<dbReference type="PROSITE" id="PS50999">
    <property type="entry name" value="COX2_TM"/>
    <property type="match status" value="1"/>
</dbReference>
<dbReference type="GO" id="GO:0016682">
    <property type="term" value="F:oxidoreductase activity, acting on diphenols and related substances as donors, oxygen as acceptor"/>
    <property type="evidence" value="ECO:0007669"/>
    <property type="project" value="InterPro"/>
</dbReference>
<reference evidence="18" key="2">
    <citation type="submission" date="2023-10" db="EMBL/GenBank/DDBJ databases">
        <authorList>
            <person name="Koga R."/>
            <person name="Fukatsu T."/>
        </authorList>
    </citation>
    <scope>NUCLEOTIDE SEQUENCE</scope>
    <source>
        <strain evidence="18">Kw-01</strain>
    </source>
</reference>
<dbReference type="PANTHER" id="PTHR22888:SF18">
    <property type="entry name" value="CYTOCHROME BO(3) UBIQUINOL OXIDASE SUBUNIT 2"/>
    <property type="match status" value="1"/>
</dbReference>
<keyword evidence="7 15" id="KW-0812">Transmembrane</keyword>
<evidence type="ECO:0000256" key="2">
    <source>
        <dbReference type="ARBA" id="ARBA00007866"/>
    </source>
</evidence>
<organism evidence="18">
    <name type="scientific">Candidatus Aschnera chinzeii</name>
    <dbReference type="NCBI Taxonomy" id="1485666"/>
    <lineage>
        <taxon>Bacteria</taxon>
        <taxon>Pseudomonadati</taxon>
        <taxon>Pseudomonadota</taxon>
        <taxon>Gammaproteobacteria</taxon>
        <taxon>Enterobacterales</taxon>
        <taxon>Enterobacteriaceae</taxon>
        <taxon>Candidatus Aschnera</taxon>
    </lineage>
</organism>
<evidence type="ECO:0000256" key="1">
    <source>
        <dbReference type="ARBA" id="ARBA00004651"/>
    </source>
</evidence>
<evidence type="ECO:0000256" key="6">
    <source>
        <dbReference type="ARBA" id="ARBA00022660"/>
    </source>
</evidence>
<feature type="transmembrane region" description="Helical" evidence="15">
    <location>
        <begin position="111"/>
        <end position="131"/>
    </location>
</feature>
<evidence type="ECO:0000256" key="10">
    <source>
        <dbReference type="ARBA" id="ARBA00022989"/>
    </source>
</evidence>
<comment type="similarity">
    <text evidence="2 14">Belongs to the cytochrome c oxidase subunit 2 family.</text>
</comment>
<dbReference type="EMBL" id="AP028961">
    <property type="protein sequence ID" value="BET44356.1"/>
    <property type="molecule type" value="Genomic_DNA"/>
</dbReference>
<evidence type="ECO:0000256" key="15">
    <source>
        <dbReference type="SAM" id="Phobius"/>
    </source>
</evidence>
<evidence type="ECO:0000256" key="9">
    <source>
        <dbReference type="ARBA" id="ARBA00022982"/>
    </source>
</evidence>
<dbReference type="InterPro" id="IPR045187">
    <property type="entry name" value="CcO_II"/>
</dbReference>
<evidence type="ECO:0000256" key="14">
    <source>
        <dbReference type="PIRNR" id="PIRNR000292"/>
    </source>
</evidence>
<evidence type="ECO:0000313" key="18">
    <source>
        <dbReference type="EMBL" id="BET44356.1"/>
    </source>
</evidence>
<keyword evidence="11 14" id="KW-0560">Oxidoreductase</keyword>
<gene>
    <name evidence="18" type="primary">cyoA</name>
    <name evidence="18" type="ORF">ACHINZ_0260</name>
</gene>
<dbReference type="Pfam" id="PF00116">
    <property type="entry name" value="COX2"/>
    <property type="match status" value="1"/>
</dbReference>
<keyword evidence="6 14" id="KW-0679">Respiratory chain</keyword>
<feature type="transmembrane region" description="Helical" evidence="15">
    <location>
        <begin position="32"/>
        <end position="55"/>
    </location>
</feature>
<dbReference type="CDD" id="cd04212">
    <property type="entry name" value="CuRO_UO_II"/>
    <property type="match status" value="1"/>
</dbReference>
<keyword evidence="12 14" id="KW-0472">Membrane</keyword>
<dbReference type="GO" id="GO:0005886">
    <property type="term" value="C:plasma membrane"/>
    <property type="evidence" value="ECO:0007669"/>
    <property type="project" value="UniProtKB-SubCell"/>
</dbReference>
<sequence length="316" mass="36666">MTDLILAKYDKISTDIKYFYLRLISNFMKKKILIQYILLSPIIFLLTGCDMVLMNPKGVIGYEEKKLILIALVLMSLIVIPVICITIVFAKKYSIYNNAIYKPNWAHSKKIEIICWSLPIIIIIILATITYKSTYALDPYKPILINKKSITIQVISSNWKWIFIYPEYNIATINKIVVPINIPITFKLTSSSVMNSFFIPALGSQMYVMPGMQTKLNLIANTAGNYKGFSSSYSGNGFSNMKFQFIAIQNINEFKKWIQTVQKSSLTLNNMEDFIKLLKFNQDINNVYYSKIYFNFYDNLMLMIKNKNHKYNFSNK</sequence>
<name>A0AAT9G3Q8_9ENTR</name>
<keyword evidence="5 14" id="KW-1003">Cell membrane</keyword>
<dbReference type="SUPFAM" id="SSF49503">
    <property type="entry name" value="Cupredoxins"/>
    <property type="match status" value="1"/>
</dbReference>